<evidence type="ECO:0000259" key="12">
    <source>
        <dbReference type="SMART" id="SM00861"/>
    </source>
</evidence>
<comment type="similarity">
    <text evidence="3">Belongs to the alpha-ketoglutarate dehydrogenase family.</text>
</comment>
<feature type="domain" description="Transketolase-like pyrimidine-binding" evidence="12">
    <location>
        <begin position="743"/>
        <end position="936"/>
    </location>
</feature>
<dbReference type="AlphaFoldDB" id="N6UAQ8"/>
<proteinExistence type="inferred from homology"/>
<feature type="compositionally biased region" description="Low complexity" evidence="11">
    <location>
        <begin position="1"/>
        <end position="10"/>
    </location>
</feature>
<dbReference type="NCBIfam" id="NF008907">
    <property type="entry name" value="PRK12270.1"/>
    <property type="match status" value="1"/>
</dbReference>
<dbReference type="FunFam" id="3.40.50.12470:FF:000003">
    <property type="entry name" value="2-oxoglutarate dehydrogenase E1 component"/>
    <property type="match status" value="1"/>
</dbReference>
<dbReference type="GO" id="GO:0006096">
    <property type="term" value="P:glycolytic process"/>
    <property type="evidence" value="ECO:0007669"/>
    <property type="project" value="UniProtKB-KW"/>
</dbReference>
<evidence type="ECO:0000256" key="8">
    <source>
        <dbReference type="ARBA" id="ARBA00023052"/>
    </source>
</evidence>
<dbReference type="CDD" id="cd02016">
    <property type="entry name" value="TPP_E1_OGDC_like"/>
    <property type="match status" value="1"/>
</dbReference>
<dbReference type="InterPro" id="IPR001017">
    <property type="entry name" value="DH_E1"/>
</dbReference>
<keyword evidence="8" id="KW-0786">Thiamine pyrophosphate</keyword>
<dbReference type="EMBL" id="AQHN01000005">
    <property type="protein sequence ID" value="ENN89594.1"/>
    <property type="molecule type" value="Genomic_DNA"/>
</dbReference>
<dbReference type="Gene3D" id="1.10.287.1150">
    <property type="entry name" value="TPP helical domain"/>
    <property type="match status" value="1"/>
</dbReference>
<evidence type="ECO:0000256" key="7">
    <source>
        <dbReference type="ARBA" id="ARBA00023002"/>
    </source>
</evidence>
<dbReference type="STRING" id="363754.RHSP_59732"/>
<dbReference type="NCBIfam" id="TIGR00239">
    <property type="entry name" value="2oxo_dh_E1"/>
    <property type="match status" value="1"/>
</dbReference>
<dbReference type="Pfam" id="PF02779">
    <property type="entry name" value="Transket_pyr"/>
    <property type="match status" value="1"/>
</dbReference>
<dbReference type="InterPro" id="IPR029061">
    <property type="entry name" value="THDP-binding"/>
</dbReference>
<accession>N6UAQ8</accession>
<evidence type="ECO:0000256" key="10">
    <source>
        <dbReference type="ARBA" id="ARBA00030680"/>
    </source>
</evidence>
<organism evidence="13 14">
    <name type="scientific">Rhizobium freirei PRF 81</name>
    <dbReference type="NCBI Taxonomy" id="363754"/>
    <lineage>
        <taxon>Bacteria</taxon>
        <taxon>Pseudomonadati</taxon>
        <taxon>Pseudomonadota</taxon>
        <taxon>Alphaproteobacteria</taxon>
        <taxon>Hyphomicrobiales</taxon>
        <taxon>Rhizobiaceae</taxon>
        <taxon>Rhizobium/Agrobacterium group</taxon>
        <taxon>Rhizobium</taxon>
    </lineage>
</organism>
<evidence type="ECO:0000256" key="11">
    <source>
        <dbReference type="SAM" id="MobiDB-lite"/>
    </source>
</evidence>
<dbReference type="Proteomes" id="UP000012429">
    <property type="component" value="Unassembled WGS sequence"/>
</dbReference>
<comment type="caution">
    <text evidence="13">The sequence shown here is derived from an EMBL/GenBank/DDBJ whole genome shotgun (WGS) entry which is preliminary data.</text>
</comment>
<dbReference type="GO" id="GO:0045252">
    <property type="term" value="C:oxoglutarate dehydrogenase complex"/>
    <property type="evidence" value="ECO:0007669"/>
    <property type="project" value="TreeGrafter"/>
</dbReference>
<gene>
    <name evidence="13" type="primary">sucA</name>
    <name evidence="13" type="ORF">RHSP_59732</name>
</gene>
<dbReference type="InterPro" id="IPR011603">
    <property type="entry name" value="2oxoglutarate_DH_E1"/>
</dbReference>
<protein>
    <recommendedName>
        <fullName evidence="6">2-oxoglutarate dehydrogenase E1 component</fullName>
        <ecNumber evidence="5">1.2.4.2</ecNumber>
    </recommendedName>
    <alternativeName>
        <fullName evidence="10">Alpha-ketoglutarate dehydrogenase</fullName>
    </alternativeName>
</protein>
<evidence type="ECO:0000256" key="9">
    <source>
        <dbReference type="ARBA" id="ARBA00023152"/>
    </source>
</evidence>
<dbReference type="Gene3D" id="3.40.50.11610">
    <property type="entry name" value="Multifunctional 2-oxoglutarate metabolism enzyme, C-terminal domain"/>
    <property type="match status" value="1"/>
</dbReference>
<dbReference type="Pfam" id="PF16078">
    <property type="entry name" value="2-oxogl_dehyd_N"/>
    <property type="match status" value="1"/>
</dbReference>
<evidence type="ECO:0000313" key="14">
    <source>
        <dbReference type="Proteomes" id="UP000012429"/>
    </source>
</evidence>
<comment type="cofactor">
    <cofactor evidence="1">
        <name>thiamine diphosphate</name>
        <dbReference type="ChEBI" id="CHEBI:58937"/>
    </cofactor>
</comment>
<dbReference type="Pfam" id="PF00676">
    <property type="entry name" value="E1_dh"/>
    <property type="match status" value="1"/>
</dbReference>
<dbReference type="GO" id="GO:0030976">
    <property type="term" value="F:thiamine pyrophosphate binding"/>
    <property type="evidence" value="ECO:0007669"/>
    <property type="project" value="InterPro"/>
</dbReference>
<dbReference type="NCBIfam" id="NF006914">
    <property type="entry name" value="PRK09404.1"/>
    <property type="match status" value="1"/>
</dbReference>
<dbReference type="InterPro" id="IPR042179">
    <property type="entry name" value="KGD_C_sf"/>
</dbReference>
<comment type="function">
    <text evidence="2">E1 component of the 2-oxoglutarate dehydrogenase (OGDH) complex which catalyzes the decarboxylation of 2-oxoglutarate, the first step in the conversion of 2-oxoglutarate to succinyl-CoA and CO(2).</text>
</comment>
<keyword evidence="14" id="KW-1185">Reference proteome</keyword>
<dbReference type="GO" id="GO:0005829">
    <property type="term" value="C:cytosol"/>
    <property type="evidence" value="ECO:0007669"/>
    <property type="project" value="TreeGrafter"/>
</dbReference>
<evidence type="ECO:0000256" key="3">
    <source>
        <dbReference type="ARBA" id="ARBA00006936"/>
    </source>
</evidence>
<keyword evidence="9" id="KW-0324">Glycolysis</keyword>
<evidence type="ECO:0000256" key="6">
    <source>
        <dbReference type="ARBA" id="ARBA00013321"/>
    </source>
</evidence>
<dbReference type="PIRSF" id="PIRSF000157">
    <property type="entry name" value="Oxoglu_dh_E1"/>
    <property type="match status" value="1"/>
</dbReference>
<dbReference type="Gene3D" id="3.40.50.970">
    <property type="match status" value="1"/>
</dbReference>
<reference evidence="13 14" key="1">
    <citation type="journal article" date="2012" name="BMC Genomics">
        <title>Genomic basis of broad host range and environmental adaptability of Rhizobium tropici CIAT 899 and Rhizobium sp. PRF 81 which are used in inoculants for common bean (Phaseolus vulgaris L.).</title>
        <authorList>
            <person name="Ormeno-Orrillo E."/>
            <person name="Menna P."/>
            <person name="Almeida L.G."/>
            <person name="Ollero F.J."/>
            <person name="Nicolas M.F."/>
            <person name="Pains Rodrigues E."/>
            <person name="Shigueyoshi Nakatani A."/>
            <person name="Silva Batista J.S."/>
            <person name="Oliveira Chueire L.M."/>
            <person name="Souza R.C."/>
            <person name="Ribeiro Vasconcelos A.T."/>
            <person name="Megias M."/>
            <person name="Hungria M."/>
            <person name="Martinez-Romero E."/>
        </authorList>
    </citation>
    <scope>NUCLEOTIDE SEQUENCE [LARGE SCALE GENOMIC DNA]</scope>
    <source>
        <strain evidence="13 14">PRF 81</strain>
    </source>
</reference>
<dbReference type="SUPFAM" id="SSF52518">
    <property type="entry name" value="Thiamin diphosphate-binding fold (THDP-binding)"/>
    <property type="match status" value="2"/>
</dbReference>
<dbReference type="Pfam" id="PF16870">
    <property type="entry name" value="OxoGdeHyase_C"/>
    <property type="match status" value="1"/>
</dbReference>
<comment type="subunit">
    <text evidence="4">Homodimer. Part of the 2-oxoglutarate dehydrogenase (OGDH) complex composed of E1 (2-oxoglutarate dehydrogenase), E2 (dihydrolipoamide succinyltransferase) and E3 (dihydrolipoamide dehydrogenase); the complex contains multiple copies of the three enzymatic components (E1, E2 and E3).</text>
</comment>
<evidence type="ECO:0000256" key="4">
    <source>
        <dbReference type="ARBA" id="ARBA00011301"/>
    </source>
</evidence>
<dbReference type="PATRIC" id="fig|363754.4.peg.366"/>
<dbReference type="InterPro" id="IPR005475">
    <property type="entry name" value="Transketolase-like_Pyr-bd"/>
</dbReference>
<feature type="region of interest" description="Disordered" evidence="11">
    <location>
        <begin position="1"/>
        <end position="32"/>
    </location>
</feature>
<dbReference type="SMART" id="SM00861">
    <property type="entry name" value="Transket_pyr"/>
    <property type="match status" value="1"/>
</dbReference>
<evidence type="ECO:0000313" key="13">
    <source>
        <dbReference type="EMBL" id="ENN89594.1"/>
    </source>
</evidence>
<name>N6UAQ8_9HYPH</name>
<dbReference type="GO" id="GO:0006099">
    <property type="term" value="P:tricarboxylic acid cycle"/>
    <property type="evidence" value="ECO:0007669"/>
    <property type="project" value="TreeGrafter"/>
</dbReference>
<dbReference type="Gene3D" id="3.40.50.12470">
    <property type="match status" value="1"/>
</dbReference>
<dbReference type="PANTHER" id="PTHR23152:SF4">
    <property type="entry name" value="2-OXOADIPATE DEHYDROGENASE COMPLEX COMPONENT E1"/>
    <property type="match status" value="1"/>
</dbReference>
<evidence type="ECO:0000256" key="5">
    <source>
        <dbReference type="ARBA" id="ARBA00012280"/>
    </source>
</evidence>
<dbReference type="GO" id="GO:0004591">
    <property type="term" value="F:oxoglutarate dehydrogenase (succinyl-transferring) activity"/>
    <property type="evidence" value="ECO:0007669"/>
    <property type="project" value="UniProtKB-EC"/>
</dbReference>
<sequence>MPAPSSPAARAARKTRSQRWNRQASACRRRRHVSARRWWKSSRAEPTYDKAGRGGISPVPSGFGIRKCMPTALMASNEIRSPGTRKPAMQTSWETGEGARGFTMARQEANEQFQITSFLDGANAAYIEQLYARYEDDPSSVSDEWRSFFKALEDNPDDVKKAAKGASWQRKNWPIAAKGDLVSALDGDWGIVEKVIETKLKAKAEVAGTPADTTDVLRATRDSVRAIMMIRAYRMRGHLHAKLDPLGIAAPVEDYKELSPEAYGFTEADLDRKIFIDNVLGLEFATIREMIEILERTYCSTLGVEFMHISNPEEKAWIQERIEGPDKGIAFNPERKKAILQKVIEAEGYEQFLDVKFKGTKRFGLDGGESLIPALEQILKSGSHLGLREAVFGMAHRGRLNVLSQVMGKPHRAIFHEFKGGSYAPDEVEGSGDVKYHLGASSDRDFDGAKVHVSLTANPSHLEIVNPVVMGKARAKQDMGATVWDGDIIPLSERAKVVPLLIHGDAAFAGQGVVAEILGLSGLRGHRVAGTMHVIINNQIGFTTNPAFSRSSPYPSDVAKMIEAPIFHVNGDDPEAVVYAAKIATEFRMKFHKPVVLDMFCYRRYGHNEGDEPSFTQPNMYKVIRAHKTVLQIYSQRLIGEGVLTEGEVEKMKADWRAHLEQEFEAGQSYKPNKADWLDGEWSGLHAADNADEQRRGKTAVPMKSLKDIGRKLSEIPAGFHAHRTIQRFMENRANMVQTGEGIDWAMAEALAFGSLVVDGHKIRLSGQDCERGTFSQRHSVLYDQETEERYIPLANLSPNQARYEVINSMLSEEAVLGFEYGYSLARPNALTLWEAQFGDFANGAQVIFDQFISSGERKWLRMSGLVCLLPHGYEGQGPEHSSARLERYLQLCAEDNMQVANVTTPANYFHILRRQLKRDFRKPLILMTPKSLLRHKRAVSTLTEMAGESSFHRLLWDDAEVIKDGPIKLQKDNKIRRVVICSGKVYYDLLEEREKRGIDDVYLLRIEQLYPFPAKALINELSRFRNAEMVWCQEEPKNMGAWSFIDPYLEWVLAHIDAKYQRVRYTGRPAAASPATGLMSKHLSQLAAFLEDALGG</sequence>
<dbReference type="InterPro" id="IPR031717">
    <property type="entry name" value="ODO-1/KGD_C"/>
</dbReference>
<dbReference type="EC" id="1.2.4.2" evidence="5"/>
<dbReference type="InterPro" id="IPR032106">
    <property type="entry name" value="2-oxogl_dehyd_N"/>
</dbReference>
<dbReference type="PANTHER" id="PTHR23152">
    <property type="entry name" value="2-OXOGLUTARATE DEHYDROGENASE"/>
    <property type="match status" value="1"/>
</dbReference>
<evidence type="ECO:0000256" key="2">
    <source>
        <dbReference type="ARBA" id="ARBA00003906"/>
    </source>
</evidence>
<evidence type="ECO:0000256" key="1">
    <source>
        <dbReference type="ARBA" id="ARBA00001964"/>
    </source>
</evidence>
<keyword evidence="7" id="KW-0560">Oxidoreductase</keyword>